<dbReference type="Pfam" id="PF13560">
    <property type="entry name" value="HTH_31"/>
    <property type="match status" value="1"/>
</dbReference>
<organism evidence="2 3">
    <name type="scientific">Asanoa ferruginea</name>
    <dbReference type="NCBI Taxonomy" id="53367"/>
    <lineage>
        <taxon>Bacteria</taxon>
        <taxon>Bacillati</taxon>
        <taxon>Actinomycetota</taxon>
        <taxon>Actinomycetes</taxon>
        <taxon>Micromonosporales</taxon>
        <taxon>Micromonosporaceae</taxon>
        <taxon>Asanoa</taxon>
    </lineage>
</organism>
<dbReference type="InterPro" id="IPR043917">
    <property type="entry name" value="DUF5753"/>
</dbReference>
<proteinExistence type="predicted"/>
<dbReference type="SUPFAM" id="SSF47413">
    <property type="entry name" value="lambda repressor-like DNA-binding domains"/>
    <property type="match status" value="1"/>
</dbReference>
<evidence type="ECO:0000313" key="3">
    <source>
        <dbReference type="Proteomes" id="UP000256913"/>
    </source>
</evidence>
<dbReference type="AlphaFoldDB" id="A0A3D9ZR31"/>
<dbReference type="GO" id="GO:0003677">
    <property type="term" value="F:DNA binding"/>
    <property type="evidence" value="ECO:0007669"/>
    <property type="project" value="InterPro"/>
</dbReference>
<dbReference type="InterPro" id="IPR001387">
    <property type="entry name" value="Cro/C1-type_HTH"/>
</dbReference>
<comment type="caution">
    <text evidence="2">The sequence shown here is derived from an EMBL/GenBank/DDBJ whole genome shotgun (WGS) entry which is preliminary data.</text>
</comment>
<protein>
    <submittedName>
        <fullName evidence="2">Helix-turn-helix protein</fullName>
    </submittedName>
</protein>
<dbReference type="SMART" id="SM00530">
    <property type="entry name" value="HTH_XRE"/>
    <property type="match status" value="1"/>
</dbReference>
<evidence type="ECO:0000259" key="1">
    <source>
        <dbReference type="PROSITE" id="PS50943"/>
    </source>
</evidence>
<dbReference type="EMBL" id="QUMQ01000001">
    <property type="protein sequence ID" value="REF99848.1"/>
    <property type="molecule type" value="Genomic_DNA"/>
</dbReference>
<dbReference type="Gene3D" id="1.10.260.40">
    <property type="entry name" value="lambda repressor-like DNA-binding domains"/>
    <property type="match status" value="1"/>
</dbReference>
<sequence>MASTAGAPRDPDETVGSVLARMRRARNLTGGQLAKLVGMSQPKISRLENGVGHVDPDDVAAIARALGASGDQIDHLVAQAELSHNRMTDWRPSSTSLAHRQRLVGAIEADAQTLRIFQPVAIPGLLQTSEYARAILTPFQDLMPASATDSPATAVAEAVSLRIKRQEQLVDPTRRFHFIMTESVLSNEICALEHMPAQIRRLVDVARQDNVTLGVIPARSEWTIPPLHGFVLADESRVEIDLINTVISSEGKADAAFYRHVFDAYAKQTVKDVFELLERHRRRFLGKLQDQR</sequence>
<reference evidence="2 3" key="1">
    <citation type="submission" date="2018-08" db="EMBL/GenBank/DDBJ databases">
        <title>Sequencing the genomes of 1000 actinobacteria strains.</title>
        <authorList>
            <person name="Klenk H.-P."/>
        </authorList>
    </citation>
    <scope>NUCLEOTIDE SEQUENCE [LARGE SCALE GENOMIC DNA]</scope>
    <source>
        <strain evidence="2 3">DSM 44099</strain>
    </source>
</reference>
<keyword evidence="3" id="KW-1185">Reference proteome</keyword>
<dbReference type="Pfam" id="PF19054">
    <property type="entry name" value="DUF5753"/>
    <property type="match status" value="1"/>
</dbReference>
<dbReference type="Proteomes" id="UP000256913">
    <property type="component" value="Unassembled WGS sequence"/>
</dbReference>
<gene>
    <name evidence="2" type="ORF">DFJ67_5892</name>
</gene>
<evidence type="ECO:0000313" key="2">
    <source>
        <dbReference type="EMBL" id="REF99848.1"/>
    </source>
</evidence>
<dbReference type="PROSITE" id="PS50943">
    <property type="entry name" value="HTH_CROC1"/>
    <property type="match status" value="1"/>
</dbReference>
<feature type="domain" description="HTH cro/C1-type" evidence="1">
    <location>
        <begin position="19"/>
        <end position="73"/>
    </location>
</feature>
<accession>A0A3D9ZR31</accession>
<dbReference type="OrthoDB" id="4966777at2"/>
<dbReference type="CDD" id="cd00093">
    <property type="entry name" value="HTH_XRE"/>
    <property type="match status" value="1"/>
</dbReference>
<dbReference type="RefSeq" id="WP_147315649.1">
    <property type="nucleotide sequence ID" value="NZ_BONB01000079.1"/>
</dbReference>
<dbReference type="InterPro" id="IPR010982">
    <property type="entry name" value="Lambda_DNA-bd_dom_sf"/>
</dbReference>
<name>A0A3D9ZR31_9ACTN</name>